<sequence length="244" mass="27796">MAGERRDNIMSLELAIQREEAYRRKVSKLQLNLDNDLMPLALEVPPSHPSPSPNLTPADGPSSSPVQSTSLLGAKRKELTTCLQYLPPQQPQPFHGIVIPGNEADNGFCEVCQVHCSGAFNLKQHVEGRKHKEKIEELEHTRKYGREKANQLQWCELCDISCVTETLLEQHLQGARHREKLQVLESGKGGGEIPNQPKWCKLCKLWCPCEYNFKQHLEGQKHGLRLHAFQQEKRPKKMTLKRAK</sequence>
<evidence type="ECO:0000259" key="3">
    <source>
        <dbReference type="SMART" id="SM00451"/>
    </source>
</evidence>
<dbReference type="InterPro" id="IPR036236">
    <property type="entry name" value="Znf_C2H2_sf"/>
</dbReference>
<dbReference type="GO" id="GO:0003676">
    <property type="term" value="F:nucleic acid binding"/>
    <property type="evidence" value="ECO:0007669"/>
    <property type="project" value="InterPro"/>
</dbReference>
<dbReference type="GO" id="GO:0008270">
    <property type="term" value="F:zinc ion binding"/>
    <property type="evidence" value="ECO:0007669"/>
    <property type="project" value="InterPro"/>
</dbReference>
<feature type="domain" description="C2H2-type" evidence="2">
    <location>
        <begin position="198"/>
        <end position="222"/>
    </location>
</feature>
<reference evidence="4 5" key="1">
    <citation type="submission" date="2019-06" db="EMBL/GenBank/DDBJ databases">
        <title>A chromosomal-level reference genome of Carpinus fangiana (Coryloideae, Betulaceae).</title>
        <authorList>
            <person name="Yang X."/>
            <person name="Wang Z."/>
            <person name="Zhang L."/>
            <person name="Hao G."/>
            <person name="Liu J."/>
            <person name="Yang Y."/>
        </authorList>
    </citation>
    <scope>NUCLEOTIDE SEQUENCE [LARGE SCALE GENOMIC DNA]</scope>
    <source>
        <strain evidence="4">Cfa_2016G</strain>
        <tissue evidence="4">Leaf</tissue>
    </source>
</reference>
<dbReference type="PANTHER" id="PTHR47487">
    <property type="entry name" value="OS06G0651300 PROTEIN-RELATED"/>
    <property type="match status" value="1"/>
</dbReference>
<feature type="domain" description="C2H2-type" evidence="2">
    <location>
        <begin position="107"/>
        <end position="131"/>
    </location>
</feature>
<feature type="region of interest" description="Disordered" evidence="1">
    <location>
        <begin position="40"/>
        <end position="68"/>
    </location>
</feature>
<evidence type="ECO:0000313" key="5">
    <source>
        <dbReference type="Proteomes" id="UP000327013"/>
    </source>
</evidence>
<dbReference type="Proteomes" id="UP000327013">
    <property type="component" value="Chromosome 8"/>
</dbReference>
<evidence type="ECO:0000256" key="1">
    <source>
        <dbReference type="SAM" id="MobiDB-lite"/>
    </source>
</evidence>
<dbReference type="SMART" id="SM00451">
    <property type="entry name" value="ZnF_U1"/>
    <property type="match status" value="3"/>
</dbReference>
<dbReference type="InterPro" id="IPR003604">
    <property type="entry name" value="Matrin/U1-like-C_Znf_C2H2"/>
</dbReference>
<proteinExistence type="predicted"/>
<feature type="domain" description="U1-type" evidence="3">
    <location>
        <begin position="150"/>
        <end position="184"/>
    </location>
</feature>
<keyword evidence="5" id="KW-1185">Reference proteome</keyword>
<dbReference type="PANTHER" id="PTHR47487:SF8">
    <property type="entry name" value="OS08G0270900 PROTEIN"/>
    <property type="match status" value="1"/>
</dbReference>
<organism evidence="4 5">
    <name type="scientific">Carpinus fangiana</name>
    <dbReference type="NCBI Taxonomy" id="176857"/>
    <lineage>
        <taxon>Eukaryota</taxon>
        <taxon>Viridiplantae</taxon>
        <taxon>Streptophyta</taxon>
        <taxon>Embryophyta</taxon>
        <taxon>Tracheophyta</taxon>
        <taxon>Spermatophyta</taxon>
        <taxon>Magnoliopsida</taxon>
        <taxon>eudicotyledons</taxon>
        <taxon>Gunneridae</taxon>
        <taxon>Pentapetalae</taxon>
        <taxon>rosids</taxon>
        <taxon>fabids</taxon>
        <taxon>Fagales</taxon>
        <taxon>Betulaceae</taxon>
        <taxon>Carpinus</taxon>
    </lineage>
</organism>
<dbReference type="EMBL" id="CM017328">
    <property type="protein sequence ID" value="KAE8124390.1"/>
    <property type="molecule type" value="Genomic_DNA"/>
</dbReference>
<gene>
    <name evidence="4" type="ORF">FH972_019283</name>
</gene>
<dbReference type="AlphaFoldDB" id="A0A5N6RSM5"/>
<evidence type="ECO:0000259" key="2">
    <source>
        <dbReference type="SMART" id="SM00355"/>
    </source>
</evidence>
<dbReference type="Gene3D" id="3.30.160.60">
    <property type="entry name" value="Classic Zinc Finger"/>
    <property type="match status" value="3"/>
</dbReference>
<feature type="domain" description="U1-type" evidence="3">
    <location>
        <begin position="104"/>
        <end position="138"/>
    </location>
</feature>
<dbReference type="SMART" id="SM00355">
    <property type="entry name" value="ZnF_C2H2"/>
    <property type="match status" value="3"/>
</dbReference>
<feature type="domain" description="C2H2-type" evidence="2">
    <location>
        <begin position="153"/>
        <end position="177"/>
    </location>
</feature>
<accession>A0A5N6RSM5</accession>
<dbReference type="EMBL" id="CM017328">
    <property type="protein sequence ID" value="KAE8124391.1"/>
    <property type="molecule type" value="Genomic_DNA"/>
</dbReference>
<evidence type="ECO:0000313" key="4">
    <source>
        <dbReference type="EMBL" id="KAE8124391.1"/>
    </source>
</evidence>
<dbReference type="InterPro" id="IPR013087">
    <property type="entry name" value="Znf_C2H2_type"/>
</dbReference>
<feature type="domain" description="U1-type" evidence="3">
    <location>
        <begin position="195"/>
        <end position="229"/>
    </location>
</feature>
<dbReference type="Pfam" id="PF12874">
    <property type="entry name" value="zf-met"/>
    <property type="match status" value="3"/>
</dbReference>
<name>A0A5N6RSM5_9ROSI</name>
<evidence type="ECO:0008006" key="6">
    <source>
        <dbReference type="Google" id="ProtNLM"/>
    </source>
</evidence>
<dbReference type="OrthoDB" id="434647at2759"/>
<protein>
    <recommendedName>
        <fullName evidence="6">C2H2-type domain-containing protein</fullName>
    </recommendedName>
</protein>
<dbReference type="SUPFAM" id="SSF57667">
    <property type="entry name" value="beta-beta-alpha zinc fingers"/>
    <property type="match status" value="3"/>
</dbReference>